<keyword evidence="2" id="KW-1185">Reference proteome</keyword>
<name>A0A6I4MU37_9ACTN</name>
<evidence type="ECO:0000313" key="1">
    <source>
        <dbReference type="EMBL" id="MWA05816.1"/>
    </source>
</evidence>
<comment type="caution">
    <text evidence="1">The sequence shown here is derived from an EMBL/GenBank/DDBJ whole genome shotgun (WGS) entry which is preliminary data.</text>
</comment>
<organism evidence="1 2">
    <name type="scientific">Actinomadura physcomitrii</name>
    <dbReference type="NCBI Taxonomy" id="2650748"/>
    <lineage>
        <taxon>Bacteria</taxon>
        <taxon>Bacillati</taxon>
        <taxon>Actinomycetota</taxon>
        <taxon>Actinomycetes</taxon>
        <taxon>Streptosporangiales</taxon>
        <taxon>Thermomonosporaceae</taxon>
        <taxon>Actinomadura</taxon>
    </lineage>
</organism>
<dbReference type="RefSeq" id="WP_151598241.1">
    <property type="nucleotide sequence ID" value="NZ_WBMS02000042.1"/>
</dbReference>
<accession>A0A6I4MU37</accession>
<proteinExistence type="predicted"/>
<dbReference type="AlphaFoldDB" id="A0A6I4MU37"/>
<dbReference type="EMBL" id="WBMS02000042">
    <property type="protein sequence ID" value="MWA05816.1"/>
    <property type="molecule type" value="Genomic_DNA"/>
</dbReference>
<gene>
    <name evidence="1" type="ORF">F8568_036770</name>
</gene>
<sequence length="279" mass="30311">MITEDDIRRAELELAEAQDALAELGPGRRFAWLTGRESGAVRAARVGWVDQAAERLEALRAQYAAERADLADRPAREKAAGKVVADAGKALEASRKRVTDAAAAAQAAMVELLDAGAAHDELVQHTAAELVRCGLPLSDGSGVDHQTGGTRGAVRLRGAWWTGVEPSSLAVWVLHRVAVARLPRLHGLTRHLQHFGRRLELDARPDGLLDKVPALAAARVRELPRPEIGEVHGAPVVFADDYERGKAERQAREAVKVGRPVSLAEAEQEYQQNRRWRSG</sequence>
<evidence type="ECO:0000313" key="2">
    <source>
        <dbReference type="Proteomes" id="UP000462055"/>
    </source>
</evidence>
<dbReference type="Proteomes" id="UP000462055">
    <property type="component" value="Unassembled WGS sequence"/>
</dbReference>
<protein>
    <submittedName>
        <fullName evidence="1">Uncharacterized protein</fullName>
    </submittedName>
</protein>
<reference evidence="1" key="1">
    <citation type="submission" date="2019-12" db="EMBL/GenBank/DDBJ databases">
        <title>Actinomadura physcomitrii sp. nov., a novel actinomycete isolated from moss [Physcomitrium sphaericum (Ludw) Fuernr].</title>
        <authorList>
            <person name="Zhuang X."/>
        </authorList>
    </citation>
    <scope>NUCLEOTIDE SEQUENCE [LARGE SCALE GENOMIC DNA]</scope>
    <source>
        <strain evidence="1">LD22</strain>
    </source>
</reference>